<dbReference type="PRINTS" id="PR01042">
    <property type="entry name" value="TRNASYNTHASP"/>
</dbReference>
<dbReference type="InterPro" id="IPR004523">
    <property type="entry name" value="Asp-tRNA_synthase_2"/>
</dbReference>
<accession>A0A1F5UPM8</accession>
<comment type="caution">
    <text evidence="11">The sequence shown here is derived from an EMBL/GenBank/DDBJ whole genome shotgun (WGS) entry which is preliminary data.</text>
</comment>
<dbReference type="InterPro" id="IPR004364">
    <property type="entry name" value="Aa-tRNA-synt_II"/>
</dbReference>
<sequence>MTLKRTWVNEVKGHIGQRVLLKGWIHTLRPIGKLRFIVLRDRTGFVQAKLKGEKAPTEELKEEAAIQIIGAVVQDQRAPDGIEVDIEQLVILSSPVEPPPIQINRPLDVIGVRLETALDHRTLSLRHPEIGSVFRVRAELIWAFREYLRGQGFLEVQTPKIVAAGTEGGTALFAVQYFEQTAYLAQSPQFYKQMLVGAGYERVFEVGPVYRAEQHNTARHLNEYISLDYEMGFIDDFREITQLETELLRFMFEHIKRACPKELELYKAEVPKVPKEIPHLTLAEAIDILKKRYNKHCESDLDPEGEKLLCEYTKKELDSEFVFVTHYPRATRPMYAMPNEEDPTLTNSFDLLCRGLEITTGGQRIHPYNMLVESMRSRGLDPKSFEFYLEIFKYGMPPHGGLAIGAERLTAQLLNLSNVREASFFPRDRTRIVP</sequence>
<evidence type="ECO:0000256" key="8">
    <source>
        <dbReference type="ARBA" id="ARBA00023146"/>
    </source>
</evidence>
<dbReference type="Gene3D" id="3.30.930.10">
    <property type="entry name" value="Bira Bifunctional Protein, Domain 2"/>
    <property type="match status" value="1"/>
</dbReference>
<keyword evidence="8 9" id="KW-0030">Aminoacyl-tRNA synthetase</keyword>
<reference evidence="11 12" key="1">
    <citation type="journal article" date="2016" name="Nat. Commun.">
        <title>Thousands of microbial genomes shed light on interconnected biogeochemical processes in an aquifer system.</title>
        <authorList>
            <person name="Anantharaman K."/>
            <person name="Brown C.T."/>
            <person name="Hug L.A."/>
            <person name="Sharon I."/>
            <person name="Castelle C.J."/>
            <person name="Probst A.J."/>
            <person name="Thomas B.C."/>
            <person name="Singh A."/>
            <person name="Wilkins M.J."/>
            <person name="Karaoz U."/>
            <person name="Brodie E.L."/>
            <person name="Williams K.H."/>
            <person name="Hubbard S.S."/>
            <person name="Banfield J.F."/>
        </authorList>
    </citation>
    <scope>NUCLEOTIDE SEQUENCE [LARGE SCALE GENOMIC DNA]</scope>
    <source>
        <strain evidence="12">RBG_16_55_9</strain>
    </source>
</reference>
<dbReference type="Proteomes" id="UP000179157">
    <property type="component" value="Unassembled WGS sequence"/>
</dbReference>
<feature type="region of interest" description="Aspartate" evidence="9">
    <location>
        <begin position="189"/>
        <end position="192"/>
    </location>
</feature>
<dbReference type="EMBL" id="MFGX01000118">
    <property type="protein sequence ID" value="OGF53102.1"/>
    <property type="molecule type" value="Genomic_DNA"/>
</dbReference>
<dbReference type="GO" id="GO:0004815">
    <property type="term" value="F:aspartate-tRNA ligase activity"/>
    <property type="evidence" value="ECO:0007669"/>
    <property type="project" value="UniProtKB-UniRule"/>
</dbReference>
<evidence type="ECO:0000256" key="5">
    <source>
        <dbReference type="ARBA" id="ARBA00022741"/>
    </source>
</evidence>
<keyword evidence="6 9" id="KW-0067">ATP-binding</keyword>
<feature type="domain" description="Aminoacyl-transfer RNA synthetases class-II family profile" evidence="10">
    <location>
        <begin position="134"/>
        <end position="434"/>
    </location>
</feature>
<evidence type="ECO:0000256" key="2">
    <source>
        <dbReference type="ARBA" id="ARBA00005312"/>
    </source>
</evidence>
<evidence type="ECO:0000256" key="7">
    <source>
        <dbReference type="ARBA" id="ARBA00022917"/>
    </source>
</evidence>
<dbReference type="InterPro" id="IPR045864">
    <property type="entry name" value="aa-tRNA-synth_II/BPL/LPL"/>
</dbReference>
<feature type="binding site" evidence="9">
    <location>
        <position position="357"/>
    </location>
    <ligand>
        <name>ATP</name>
        <dbReference type="ChEBI" id="CHEBI:30616"/>
    </ligand>
</feature>
<dbReference type="InterPro" id="IPR002312">
    <property type="entry name" value="Asp/Asn-tRNA-synth_IIb"/>
</dbReference>
<dbReference type="CDD" id="cd00776">
    <property type="entry name" value="AsxRS_core"/>
    <property type="match status" value="1"/>
</dbReference>
<keyword evidence="5 9" id="KW-0547">Nucleotide-binding</keyword>
<name>A0A1F5UPM8_FRAXR</name>
<keyword evidence="4 9" id="KW-0436">Ligase</keyword>
<dbReference type="NCBIfam" id="NF003483">
    <property type="entry name" value="PRK05159.1"/>
    <property type="match status" value="1"/>
</dbReference>
<dbReference type="PROSITE" id="PS50862">
    <property type="entry name" value="AA_TRNA_LIGASE_II"/>
    <property type="match status" value="1"/>
</dbReference>
<feature type="site" description="Important for tRNA non-discrimination" evidence="9">
    <location>
        <position position="79"/>
    </location>
</feature>
<feature type="binding site" evidence="9">
    <location>
        <begin position="211"/>
        <end position="213"/>
    </location>
    <ligand>
        <name>ATP</name>
        <dbReference type="ChEBI" id="CHEBI:30616"/>
    </ligand>
</feature>
<keyword evidence="3 9" id="KW-0963">Cytoplasm</keyword>
<dbReference type="HAMAP" id="MF_02075">
    <property type="entry name" value="Asp_tRNA_synth_type2"/>
    <property type="match status" value="1"/>
</dbReference>
<dbReference type="GO" id="GO:0017101">
    <property type="term" value="C:aminoacyl-tRNA synthetase multienzyme complex"/>
    <property type="evidence" value="ECO:0007669"/>
    <property type="project" value="TreeGrafter"/>
</dbReference>
<dbReference type="AlphaFoldDB" id="A0A1F5UPM8"/>
<evidence type="ECO:0000256" key="4">
    <source>
        <dbReference type="ARBA" id="ARBA00022598"/>
    </source>
</evidence>
<dbReference type="FunFam" id="3.30.930.10:FF:000038">
    <property type="entry name" value="Aspartate--tRNA ligase"/>
    <property type="match status" value="1"/>
</dbReference>
<dbReference type="SUPFAM" id="SSF55681">
    <property type="entry name" value="Class II aaRS and biotin synthetases"/>
    <property type="match status" value="1"/>
</dbReference>
<dbReference type="PANTHER" id="PTHR43450:SF1">
    <property type="entry name" value="ASPARTATE--TRNA LIGASE, CYTOPLASMIC"/>
    <property type="match status" value="1"/>
</dbReference>
<evidence type="ECO:0000256" key="1">
    <source>
        <dbReference type="ARBA" id="ARBA00004496"/>
    </source>
</evidence>
<comment type="similarity">
    <text evidence="2 9">Belongs to the class-II aminoacyl-tRNA synthetase family. Type 2 subfamily.</text>
</comment>
<comment type="subcellular location">
    <subcellularLocation>
        <location evidence="1 9">Cytoplasm</location>
    </subcellularLocation>
</comment>
<evidence type="ECO:0000256" key="6">
    <source>
        <dbReference type="ARBA" id="ARBA00022840"/>
    </source>
</evidence>
<dbReference type="SUPFAM" id="SSF50249">
    <property type="entry name" value="Nucleic acid-binding proteins"/>
    <property type="match status" value="1"/>
</dbReference>
<dbReference type="InterPro" id="IPR004365">
    <property type="entry name" value="NA-bd_OB_tRNA"/>
</dbReference>
<comment type="function">
    <text evidence="9">Aspartyl-tRNA synthetase with relaxed tRNA specificity since it is able to aspartylate not only its cognate tRNA(Asp) but also tRNA(Asn). Reaction proceeds in two steps: L-aspartate is first activated by ATP to form Asp-AMP and then transferred to the acceptor end of tRNA(Asp/Asn).</text>
</comment>
<dbReference type="Pfam" id="PF00152">
    <property type="entry name" value="tRNA-synt_2"/>
    <property type="match status" value="1"/>
</dbReference>
<evidence type="ECO:0000313" key="11">
    <source>
        <dbReference type="EMBL" id="OGF53102.1"/>
    </source>
</evidence>
<keyword evidence="7 9" id="KW-0648">Protein biosynthesis</keyword>
<dbReference type="NCBIfam" id="TIGR00458">
    <property type="entry name" value="aspS_nondisc"/>
    <property type="match status" value="1"/>
</dbReference>
<comment type="subunit">
    <text evidence="9">Homodimer.</text>
</comment>
<dbReference type="STRING" id="1817864.A2Z21_05730"/>
<feature type="binding site" evidence="9">
    <location>
        <begin position="405"/>
        <end position="408"/>
    </location>
    <ligand>
        <name>ATP</name>
        <dbReference type="ChEBI" id="CHEBI:30616"/>
    </ligand>
</feature>
<organism evidence="11 12">
    <name type="scientific">Fraserbacteria sp. (strain RBG_16_55_9)</name>
    <dbReference type="NCBI Taxonomy" id="1817864"/>
    <lineage>
        <taxon>Bacteria</taxon>
        <taxon>Candidatus Fraseribacteriota</taxon>
    </lineage>
</organism>
<dbReference type="GO" id="GO:0005524">
    <property type="term" value="F:ATP binding"/>
    <property type="evidence" value="ECO:0007669"/>
    <property type="project" value="UniProtKB-UniRule"/>
</dbReference>
<dbReference type="GO" id="GO:0005829">
    <property type="term" value="C:cytosol"/>
    <property type="evidence" value="ECO:0007669"/>
    <property type="project" value="TreeGrafter"/>
</dbReference>
<evidence type="ECO:0000256" key="9">
    <source>
        <dbReference type="HAMAP-Rule" id="MF_02075"/>
    </source>
</evidence>
<evidence type="ECO:0000259" key="10">
    <source>
        <dbReference type="PROSITE" id="PS50862"/>
    </source>
</evidence>
<dbReference type="Gene3D" id="2.40.50.140">
    <property type="entry name" value="Nucleic acid-binding proteins"/>
    <property type="match status" value="1"/>
</dbReference>
<dbReference type="InterPro" id="IPR006195">
    <property type="entry name" value="aa-tRNA-synth_II"/>
</dbReference>
<evidence type="ECO:0000256" key="3">
    <source>
        <dbReference type="ARBA" id="ARBA00022490"/>
    </source>
</evidence>
<feature type="binding site" evidence="9">
    <location>
        <begin position="219"/>
        <end position="221"/>
    </location>
    <ligand>
        <name>ATP</name>
        <dbReference type="ChEBI" id="CHEBI:30616"/>
    </ligand>
</feature>
<dbReference type="GO" id="GO:0050560">
    <property type="term" value="F:aspartate-tRNA(Asn) ligase activity"/>
    <property type="evidence" value="ECO:0007669"/>
    <property type="project" value="UniProtKB-EC"/>
</dbReference>
<feature type="binding site" evidence="9">
    <location>
        <position position="167"/>
    </location>
    <ligand>
        <name>L-aspartate</name>
        <dbReference type="ChEBI" id="CHEBI:29991"/>
    </ligand>
</feature>
<dbReference type="InterPro" id="IPR012340">
    <property type="entry name" value="NA-bd_OB-fold"/>
</dbReference>
<feature type="binding site" evidence="9">
    <location>
        <position position="364"/>
    </location>
    <ligand>
        <name>L-aspartate</name>
        <dbReference type="ChEBI" id="CHEBI:29991"/>
    </ligand>
</feature>
<dbReference type="EC" id="6.1.1.23" evidence="9"/>
<evidence type="ECO:0000313" key="12">
    <source>
        <dbReference type="Proteomes" id="UP000179157"/>
    </source>
</evidence>
<feature type="binding site" evidence="9">
    <location>
        <position position="211"/>
    </location>
    <ligand>
        <name>L-aspartate</name>
        <dbReference type="ChEBI" id="CHEBI:29991"/>
    </ligand>
</feature>
<comment type="catalytic activity">
    <reaction evidence="9">
        <text>tRNA(Asx) + L-aspartate + ATP = L-aspartyl-tRNA(Asx) + AMP + diphosphate</text>
        <dbReference type="Rhea" id="RHEA:18349"/>
        <dbReference type="Rhea" id="RHEA-COMP:9710"/>
        <dbReference type="Rhea" id="RHEA-COMP:9711"/>
        <dbReference type="ChEBI" id="CHEBI:29991"/>
        <dbReference type="ChEBI" id="CHEBI:30616"/>
        <dbReference type="ChEBI" id="CHEBI:33019"/>
        <dbReference type="ChEBI" id="CHEBI:78442"/>
        <dbReference type="ChEBI" id="CHEBI:78516"/>
        <dbReference type="ChEBI" id="CHEBI:456215"/>
        <dbReference type="EC" id="6.1.1.23"/>
    </reaction>
</comment>
<feature type="binding site" evidence="9">
    <location>
        <position position="360"/>
    </location>
    <ligand>
        <name>L-aspartate</name>
        <dbReference type="ChEBI" id="CHEBI:29991"/>
    </ligand>
</feature>
<protein>
    <recommendedName>
        <fullName evidence="9">Aspartate--tRNA(Asp/Asn) ligase</fullName>
        <ecNumber evidence="9">6.1.1.23</ecNumber>
    </recommendedName>
    <alternativeName>
        <fullName evidence="9">Aspartyl-tRNA synthetase</fullName>
        <shortName evidence="9">AspRS</shortName>
    </alternativeName>
    <alternativeName>
        <fullName evidence="9">Non-discriminating aspartyl-tRNA synthetase</fullName>
        <shortName evidence="9">ND-AspRS</shortName>
    </alternativeName>
</protein>
<proteinExistence type="inferred from homology"/>
<dbReference type="PANTHER" id="PTHR43450">
    <property type="entry name" value="ASPARTYL-TRNA SYNTHETASE"/>
    <property type="match status" value="1"/>
</dbReference>
<gene>
    <name evidence="9" type="primary">aspS</name>
    <name evidence="11" type="ORF">A2Z21_05730</name>
</gene>
<dbReference type="GO" id="GO:0006422">
    <property type="term" value="P:aspartyl-tRNA aminoacylation"/>
    <property type="evidence" value="ECO:0007669"/>
    <property type="project" value="UniProtKB-UniRule"/>
</dbReference>
<dbReference type="GO" id="GO:0003723">
    <property type="term" value="F:RNA binding"/>
    <property type="evidence" value="ECO:0007669"/>
    <property type="project" value="TreeGrafter"/>
</dbReference>
<dbReference type="Pfam" id="PF01336">
    <property type="entry name" value="tRNA_anti-codon"/>
    <property type="match status" value="1"/>
</dbReference>